<keyword evidence="2" id="KW-0472">Membrane</keyword>
<organism evidence="3">
    <name type="scientific">Prymnesium polylepis</name>
    <dbReference type="NCBI Taxonomy" id="72548"/>
    <lineage>
        <taxon>Eukaryota</taxon>
        <taxon>Haptista</taxon>
        <taxon>Haptophyta</taxon>
        <taxon>Prymnesiophyceae</taxon>
        <taxon>Prymnesiales</taxon>
        <taxon>Prymnesiaceae</taxon>
        <taxon>Prymnesium</taxon>
    </lineage>
</organism>
<feature type="compositionally biased region" description="Low complexity" evidence="1">
    <location>
        <begin position="168"/>
        <end position="177"/>
    </location>
</feature>
<proteinExistence type="predicted"/>
<sequence length="225" mass="24583">MLTCVCAAYTIFFGQERRAEEGRAKSERIFLANALGMVQGWSWSDLVDWALKDYIRLLEDNRIVKSGELLETVALLVGVVVISAVMLIAHVWVTQPSSAIARANWRRGVTALRLLKRTASRKRASQSPQVLEEQLRIRMSFLQSMADMISGSFSARRGAMSTDSRCSAPDPDGAAAPDTDRPSCRRSATCGGHEGSMRRSSTCGGHEFTSRLLAEVHTAASPPAP</sequence>
<evidence type="ECO:0000256" key="1">
    <source>
        <dbReference type="SAM" id="MobiDB-lite"/>
    </source>
</evidence>
<keyword evidence="2" id="KW-1133">Transmembrane helix</keyword>
<evidence type="ECO:0000313" key="3">
    <source>
        <dbReference type="EMBL" id="CAE2283790.1"/>
    </source>
</evidence>
<dbReference type="EMBL" id="HBKO01040176">
    <property type="protein sequence ID" value="CAE2283790.1"/>
    <property type="molecule type" value="Transcribed_RNA"/>
</dbReference>
<name>A0A7S4NEX5_9EUKA</name>
<reference evidence="3" key="1">
    <citation type="submission" date="2021-01" db="EMBL/GenBank/DDBJ databases">
        <authorList>
            <person name="Corre E."/>
            <person name="Pelletier E."/>
            <person name="Niang G."/>
            <person name="Scheremetjew M."/>
            <person name="Finn R."/>
            <person name="Kale V."/>
            <person name="Holt S."/>
            <person name="Cochrane G."/>
            <person name="Meng A."/>
            <person name="Brown T."/>
            <person name="Cohen L."/>
        </authorList>
    </citation>
    <scope>NUCLEOTIDE SEQUENCE</scope>
    <source>
        <strain evidence="3">UIO037</strain>
    </source>
</reference>
<gene>
    <name evidence="3" type="ORF">CPOL0286_LOCUS18436</name>
</gene>
<accession>A0A7S4NEX5</accession>
<dbReference type="AlphaFoldDB" id="A0A7S4NEX5"/>
<evidence type="ECO:0000256" key="2">
    <source>
        <dbReference type="SAM" id="Phobius"/>
    </source>
</evidence>
<feature type="transmembrane region" description="Helical" evidence="2">
    <location>
        <begin position="72"/>
        <end position="93"/>
    </location>
</feature>
<feature type="region of interest" description="Disordered" evidence="1">
    <location>
        <begin position="160"/>
        <end position="204"/>
    </location>
</feature>
<protein>
    <submittedName>
        <fullName evidence="3">Uncharacterized protein</fullName>
    </submittedName>
</protein>
<keyword evidence="2" id="KW-0812">Transmembrane</keyword>